<accession>E6LLK0</accession>
<dbReference type="Proteomes" id="UP000003434">
    <property type="component" value="Unassembled WGS sequence"/>
</dbReference>
<reference evidence="1 2" key="1">
    <citation type="submission" date="2010-12" db="EMBL/GenBank/DDBJ databases">
        <authorList>
            <person name="Muzny D."/>
            <person name="Qin X."/>
            <person name="Deng J."/>
            <person name="Jiang H."/>
            <person name="Liu Y."/>
            <person name="Qu J."/>
            <person name="Song X.-Z."/>
            <person name="Zhang L."/>
            <person name="Thornton R."/>
            <person name="Coyle M."/>
            <person name="Francisco L."/>
            <person name="Jackson L."/>
            <person name="Javaid M."/>
            <person name="Korchina V."/>
            <person name="Kovar C."/>
            <person name="Mata R."/>
            <person name="Mathew T."/>
            <person name="Ngo R."/>
            <person name="Nguyen L."/>
            <person name="Nguyen N."/>
            <person name="Okwuonu G."/>
            <person name="Ongeri F."/>
            <person name="Pham C."/>
            <person name="Simmons D."/>
            <person name="Wilczek-Boney K."/>
            <person name="Hale W."/>
            <person name="Jakkamsetti A."/>
            <person name="Pham P."/>
            <person name="Ruth R."/>
            <person name="San Lucas F."/>
            <person name="Warren J."/>
            <person name="Zhang J."/>
            <person name="Zhao Z."/>
            <person name="Zhou C."/>
            <person name="Zhu D."/>
            <person name="Lee S."/>
            <person name="Bess C."/>
            <person name="Blankenburg K."/>
            <person name="Forbes L."/>
            <person name="Fu Q."/>
            <person name="Gubbala S."/>
            <person name="Hirani K."/>
            <person name="Jayaseelan J.C."/>
            <person name="Lara F."/>
            <person name="Munidasa M."/>
            <person name="Palculict T."/>
            <person name="Patil S."/>
            <person name="Pu L.-L."/>
            <person name="Saada N."/>
            <person name="Tang L."/>
            <person name="Weissenberger G."/>
            <person name="Zhu Y."/>
            <person name="Hemphill L."/>
            <person name="Shang Y."/>
            <person name="Youmans B."/>
            <person name="Ayvaz T."/>
            <person name="Ross M."/>
            <person name="Santibanez J."/>
            <person name="Aqrawi P."/>
            <person name="Gross S."/>
            <person name="Joshi V."/>
            <person name="Fowler G."/>
            <person name="Nazareth L."/>
            <person name="Reid J."/>
            <person name="Worley K."/>
            <person name="Petrosino J."/>
            <person name="Highlander S."/>
            <person name="Gibbs R."/>
        </authorList>
    </citation>
    <scope>NUCLEOTIDE SEQUENCE [LARGE SCALE GENOMIC DNA]</scope>
    <source>
        <strain evidence="1 2">DSM 3986</strain>
    </source>
</reference>
<evidence type="ECO:0000313" key="1">
    <source>
        <dbReference type="EMBL" id="EFU77277.1"/>
    </source>
</evidence>
<name>E6LLK0_9FIRM</name>
<gene>
    <name evidence="1" type="ORF">HMPREF0381_0835</name>
</gene>
<evidence type="ECO:0000313" key="2">
    <source>
        <dbReference type="Proteomes" id="UP000003434"/>
    </source>
</evidence>
<dbReference type="HOGENOM" id="CLU_3185248_0_0_9"/>
<sequence length="46" mass="5632">MIDCLGYCNETELMEEEFIEFKKQSDREMQEMEDKLISLKKKIRDL</sequence>
<dbReference type="AlphaFoldDB" id="E6LLK0"/>
<dbReference type="EMBL" id="AEPW01000031">
    <property type="protein sequence ID" value="EFU77277.1"/>
    <property type="molecule type" value="Genomic_DNA"/>
</dbReference>
<comment type="caution">
    <text evidence="1">The sequence shown here is derived from an EMBL/GenBank/DDBJ whole genome shotgun (WGS) entry which is preliminary data.</text>
</comment>
<protein>
    <submittedName>
        <fullName evidence="1">Uncharacterized protein</fullName>
    </submittedName>
</protein>
<organism evidence="1 2">
    <name type="scientific">Lachnoanaerobaculum saburreum DSM 3986</name>
    <dbReference type="NCBI Taxonomy" id="887325"/>
    <lineage>
        <taxon>Bacteria</taxon>
        <taxon>Bacillati</taxon>
        <taxon>Bacillota</taxon>
        <taxon>Clostridia</taxon>
        <taxon>Lachnospirales</taxon>
        <taxon>Lachnospiraceae</taxon>
        <taxon>Lachnoanaerobaculum</taxon>
    </lineage>
</organism>
<proteinExistence type="predicted"/>